<gene>
    <name evidence="1" type="ORF">J2W55_003912</name>
</gene>
<accession>A0ABU1TF63</accession>
<dbReference type="RefSeq" id="WP_310099425.1">
    <property type="nucleotide sequence ID" value="NZ_JAVDUU010000004.1"/>
</dbReference>
<organism evidence="1 2">
    <name type="scientific">Mucilaginibacter pocheonensis</name>
    <dbReference type="NCBI Taxonomy" id="398050"/>
    <lineage>
        <taxon>Bacteria</taxon>
        <taxon>Pseudomonadati</taxon>
        <taxon>Bacteroidota</taxon>
        <taxon>Sphingobacteriia</taxon>
        <taxon>Sphingobacteriales</taxon>
        <taxon>Sphingobacteriaceae</taxon>
        <taxon>Mucilaginibacter</taxon>
    </lineage>
</organism>
<evidence type="ECO:0000313" key="2">
    <source>
        <dbReference type="Proteomes" id="UP001247620"/>
    </source>
</evidence>
<reference evidence="1 2" key="1">
    <citation type="submission" date="2023-07" db="EMBL/GenBank/DDBJ databases">
        <title>Sorghum-associated microbial communities from plants grown in Nebraska, USA.</title>
        <authorList>
            <person name="Schachtman D."/>
        </authorList>
    </citation>
    <scope>NUCLEOTIDE SEQUENCE [LARGE SCALE GENOMIC DNA]</scope>
    <source>
        <strain evidence="1 2">3262</strain>
    </source>
</reference>
<dbReference type="Proteomes" id="UP001247620">
    <property type="component" value="Unassembled WGS sequence"/>
</dbReference>
<evidence type="ECO:0000313" key="1">
    <source>
        <dbReference type="EMBL" id="MDR6944052.1"/>
    </source>
</evidence>
<protein>
    <submittedName>
        <fullName evidence="1">Uncharacterized protein</fullName>
    </submittedName>
</protein>
<proteinExistence type="predicted"/>
<comment type="caution">
    <text evidence="1">The sequence shown here is derived from an EMBL/GenBank/DDBJ whole genome shotgun (WGS) entry which is preliminary data.</text>
</comment>
<sequence>MKKAKPPKAPLDKDLPFSFSRKDVDDEKINAHWEKIKGRIERALPVKTDKETRNN</sequence>
<keyword evidence="2" id="KW-1185">Reference proteome</keyword>
<dbReference type="EMBL" id="JAVDUU010000004">
    <property type="protein sequence ID" value="MDR6944052.1"/>
    <property type="molecule type" value="Genomic_DNA"/>
</dbReference>
<name>A0ABU1TF63_9SPHI</name>